<feature type="transmembrane region" description="Helical" evidence="1">
    <location>
        <begin position="32"/>
        <end position="53"/>
    </location>
</feature>
<evidence type="ECO:0000313" key="3">
    <source>
        <dbReference type="Proteomes" id="UP000471501"/>
    </source>
</evidence>
<gene>
    <name evidence="2" type="ORF">GON26_20055</name>
</gene>
<feature type="transmembrane region" description="Helical" evidence="1">
    <location>
        <begin position="228"/>
        <end position="249"/>
    </location>
</feature>
<accession>A0A6I4NR20</accession>
<feature type="transmembrane region" description="Helical" evidence="1">
    <location>
        <begin position="59"/>
        <end position="84"/>
    </location>
</feature>
<keyword evidence="1" id="KW-1133">Transmembrane helix</keyword>
<protein>
    <submittedName>
        <fullName evidence="2">DUF389 domain-containing protein</fullName>
    </submittedName>
</protein>
<dbReference type="AlphaFoldDB" id="A0A6I4NR20"/>
<reference evidence="2 3" key="1">
    <citation type="submission" date="2019-12" db="EMBL/GenBank/DDBJ databases">
        <authorList>
            <person name="Kim Y.S."/>
        </authorList>
    </citation>
    <scope>NUCLEOTIDE SEQUENCE [LARGE SCALE GENOMIC DNA]</scope>
    <source>
        <strain evidence="2 3">GA093</strain>
    </source>
</reference>
<dbReference type="Proteomes" id="UP000471501">
    <property type="component" value="Unassembled WGS sequence"/>
</dbReference>
<dbReference type="PANTHER" id="PTHR20992">
    <property type="entry name" value="AT15442P-RELATED"/>
    <property type="match status" value="1"/>
</dbReference>
<evidence type="ECO:0000256" key="1">
    <source>
        <dbReference type="SAM" id="Phobius"/>
    </source>
</evidence>
<keyword evidence="3" id="KW-1185">Reference proteome</keyword>
<evidence type="ECO:0000313" key="2">
    <source>
        <dbReference type="EMBL" id="MWB96663.1"/>
    </source>
</evidence>
<sequence>MINTTQKILSFINLQNGEENKKKVIENITSAVSFRGSNIWILACAIIIASVGLNVNSTAVIIGAMLISPLMGPIVGAGFGLGMYNFQLLKKSIKNLLIATAVSLTTSTIYFYISPFKDAQSELLARTSPNIYDILIAFFGGLVGVIAVTRVEKGNPIPGVAIATALMPPLCTAGYGLALGNIKFFLGAMYLYTINCVFICIATFIIVKYLNYPITKQLDLKHEKRVKYGITILILTLIVPSTFFAYQLFIQKNYTAKTQNFIQNEFLNYDYPIIYKNIEYNKSPKRIELAFLGKKFSENEIADLNKKLIYYDIQNTRLIIKQDTFNLGKDIMNRINDSKNLVDQKDVLINELRNKLSQYQFNKSQINKEAKILFPFIHSLTIGNYSYDSKTNTSNIIPVVLFQSKNNIDNDSEEKLKKWLKTRLEKDTIEVYRQNVILKK</sequence>
<dbReference type="EMBL" id="WSTB01000016">
    <property type="protein sequence ID" value="MWB96663.1"/>
    <property type="molecule type" value="Genomic_DNA"/>
</dbReference>
<proteinExistence type="predicted"/>
<name>A0A6I4NR20_9FLAO</name>
<feature type="transmembrane region" description="Helical" evidence="1">
    <location>
        <begin position="184"/>
        <end position="207"/>
    </location>
</feature>
<comment type="caution">
    <text evidence="2">The sequence shown here is derived from an EMBL/GenBank/DDBJ whole genome shotgun (WGS) entry which is preliminary data.</text>
</comment>
<dbReference type="RefSeq" id="WP_160376551.1">
    <property type="nucleotide sequence ID" value="NZ_WSTB01000016.1"/>
</dbReference>
<keyword evidence="1" id="KW-0812">Transmembrane</keyword>
<dbReference type="PANTHER" id="PTHR20992:SF9">
    <property type="entry name" value="AT15442P-RELATED"/>
    <property type="match status" value="1"/>
</dbReference>
<keyword evidence="1" id="KW-0472">Membrane</keyword>
<feature type="transmembrane region" description="Helical" evidence="1">
    <location>
        <begin position="160"/>
        <end position="178"/>
    </location>
</feature>
<feature type="transmembrane region" description="Helical" evidence="1">
    <location>
        <begin position="129"/>
        <end position="148"/>
    </location>
</feature>
<dbReference type="Pfam" id="PF04087">
    <property type="entry name" value="DUF389"/>
    <property type="match status" value="1"/>
</dbReference>
<dbReference type="InterPro" id="IPR005240">
    <property type="entry name" value="DUF389"/>
</dbReference>
<feature type="transmembrane region" description="Helical" evidence="1">
    <location>
        <begin position="96"/>
        <end position="113"/>
    </location>
</feature>
<organism evidence="2 3">
    <name type="scientific">Flavobacterium hydrocarbonoxydans</name>
    <dbReference type="NCBI Taxonomy" id="2683249"/>
    <lineage>
        <taxon>Bacteria</taxon>
        <taxon>Pseudomonadati</taxon>
        <taxon>Bacteroidota</taxon>
        <taxon>Flavobacteriia</taxon>
        <taxon>Flavobacteriales</taxon>
        <taxon>Flavobacteriaceae</taxon>
        <taxon>Flavobacterium</taxon>
    </lineage>
</organism>